<name>M6ZNJ8_LEPIR</name>
<dbReference type="AlphaFoldDB" id="M6ZNJ8"/>
<proteinExistence type="predicted"/>
<reference evidence="1 2" key="1">
    <citation type="submission" date="2013-01" db="EMBL/GenBank/DDBJ databases">
        <authorList>
            <person name="Harkins D.M."/>
            <person name="Durkin A.S."/>
            <person name="Brinkac L.M."/>
            <person name="Haft D.H."/>
            <person name="Selengut J.D."/>
            <person name="Sanka R."/>
            <person name="DePew J."/>
            <person name="Purushe J."/>
            <person name="Picardeau M."/>
            <person name="Werts C."/>
            <person name="Goarant C."/>
            <person name="Vinetz J.M."/>
            <person name="Sutton G.G."/>
            <person name="Nierman W.C."/>
            <person name="Fouts D.E."/>
        </authorList>
    </citation>
    <scope>NUCLEOTIDE SEQUENCE [LARGE SCALE GENOMIC DNA]</scope>
    <source>
        <strain evidence="1 2">200701872</strain>
    </source>
</reference>
<comment type="caution">
    <text evidence="1">The sequence shown here is derived from an EMBL/GenBank/DDBJ whole genome shotgun (WGS) entry which is preliminary data.</text>
</comment>
<accession>M6ZNJ8</accession>
<dbReference type="EMBL" id="AKWN02000174">
    <property type="protein sequence ID" value="EMP08018.1"/>
    <property type="molecule type" value="Genomic_DNA"/>
</dbReference>
<evidence type="ECO:0000313" key="2">
    <source>
        <dbReference type="Proteomes" id="UP000012117"/>
    </source>
</evidence>
<dbReference type="BioCyc" id="LINT1193029:G11R4-1176-MONOMER"/>
<evidence type="ECO:0000313" key="1">
    <source>
        <dbReference type="EMBL" id="EMP08018.1"/>
    </source>
</evidence>
<organism evidence="1 2">
    <name type="scientific">Leptospira interrogans serovar Pyrogenes str. 200701872</name>
    <dbReference type="NCBI Taxonomy" id="1193029"/>
    <lineage>
        <taxon>Bacteria</taxon>
        <taxon>Pseudomonadati</taxon>
        <taxon>Spirochaetota</taxon>
        <taxon>Spirochaetia</taxon>
        <taxon>Leptospirales</taxon>
        <taxon>Leptospiraceae</taxon>
        <taxon>Leptospira</taxon>
    </lineage>
</organism>
<protein>
    <submittedName>
        <fullName evidence="1">Uncharacterized protein</fullName>
    </submittedName>
</protein>
<gene>
    <name evidence="1" type="ORF">LEP1GSC124_3241</name>
</gene>
<sequence length="78" mass="9413">MFFKTVTNQLFLVWNDLKSDWTIWIFWVCEAEIIWRDGKFKKLRAGFERENFFFRKFKKFGQVGSCFDSAISNSAILK</sequence>
<dbReference type="Proteomes" id="UP000012117">
    <property type="component" value="Unassembled WGS sequence"/>
</dbReference>